<feature type="compositionally biased region" description="Basic residues" evidence="1">
    <location>
        <begin position="82"/>
        <end position="93"/>
    </location>
</feature>
<organism evidence="2">
    <name type="scientific">Cryptomonas paramaecium</name>
    <dbReference type="NCBI Taxonomy" id="2898"/>
    <lineage>
        <taxon>Eukaryota</taxon>
        <taxon>Cryptophyceae</taxon>
        <taxon>Cryptomonadales</taxon>
        <taxon>Cryptomonadaceae</taxon>
        <taxon>Cryptomonas</taxon>
    </lineage>
</organism>
<feature type="compositionally biased region" description="Low complexity" evidence="1">
    <location>
        <begin position="65"/>
        <end position="78"/>
    </location>
</feature>
<name>A0A7S4UEK2_9CRYP</name>
<dbReference type="EMBL" id="HBKS01000141">
    <property type="protein sequence ID" value="CAE2342714.1"/>
    <property type="molecule type" value="Transcribed_RNA"/>
</dbReference>
<sequence>MQLRRGASYQPSSSGEHSSQSMKKSGIDSLSMSANRGELDRQIADLRAGLDSLKIRDSVASGKNTSTSTSSATALSSSVVRGYRRPPTVRKGKPFIEPEDEQEQLKLMEKARWERLSKPAVRHLPDSINYHGRWTESAVQSLNSTASSSSLASRRHVSFTEHTEHFF</sequence>
<feature type="region of interest" description="Disordered" evidence="1">
    <location>
        <begin position="1"/>
        <end position="34"/>
    </location>
</feature>
<reference evidence="2" key="1">
    <citation type="submission" date="2021-01" db="EMBL/GenBank/DDBJ databases">
        <authorList>
            <person name="Corre E."/>
            <person name="Pelletier E."/>
            <person name="Niang G."/>
            <person name="Scheremetjew M."/>
            <person name="Finn R."/>
            <person name="Kale V."/>
            <person name="Holt S."/>
            <person name="Cochrane G."/>
            <person name="Meng A."/>
            <person name="Brown T."/>
            <person name="Cohen L."/>
        </authorList>
    </citation>
    <scope>NUCLEOTIDE SEQUENCE</scope>
    <source>
        <strain evidence="2">CCAP977/2a</strain>
    </source>
</reference>
<gene>
    <name evidence="2" type="ORF">CPAR00382_LOCUS109</name>
</gene>
<accession>A0A7S4UEK2</accession>
<proteinExistence type="predicted"/>
<evidence type="ECO:0000256" key="1">
    <source>
        <dbReference type="SAM" id="MobiDB-lite"/>
    </source>
</evidence>
<feature type="region of interest" description="Disordered" evidence="1">
    <location>
        <begin position="54"/>
        <end position="94"/>
    </location>
</feature>
<protein>
    <submittedName>
        <fullName evidence="2">Uncharacterized protein</fullName>
    </submittedName>
</protein>
<evidence type="ECO:0000313" key="2">
    <source>
        <dbReference type="EMBL" id="CAE2342714.1"/>
    </source>
</evidence>
<dbReference type="AlphaFoldDB" id="A0A7S4UEK2"/>
<feature type="compositionally biased region" description="Low complexity" evidence="1">
    <location>
        <begin position="8"/>
        <end position="24"/>
    </location>
</feature>